<evidence type="ECO:0000256" key="1">
    <source>
        <dbReference type="ARBA" id="ARBA00022737"/>
    </source>
</evidence>
<dbReference type="GO" id="GO:0051016">
    <property type="term" value="P:barbed-end actin filament capping"/>
    <property type="evidence" value="ECO:0007669"/>
    <property type="project" value="TreeGrafter"/>
</dbReference>
<dbReference type="Gene3D" id="3.40.20.10">
    <property type="entry name" value="Severin"/>
    <property type="match status" value="2"/>
</dbReference>
<comment type="caution">
    <text evidence="3">The sequence shown here is derived from an EMBL/GenBank/DDBJ whole genome shotgun (WGS) entry which is preliminary data.</text>
</comment>
<keyword evidence="4" id="KW-1185">Reference proteome</keyword>
<dbReference type="InterPro" id="IPR007123">
    <property type="entry name" value="Gelsolin-like_dom"/>
</dbReference>
<dbReference type="GO" id="GO:0051014">
    <property type="term" value="P:actin filament severing"/>
    <property type="evidence" value="ECO:0007669"/>
    <property type="project" value="TreeGrafter"/>
</dbReference>
<keyword evidence="1" id="KW-0677">Repeat</keyword>
<feature type="non-terminal residue" evidence="3">
    <location>
        <position position="152"/>
    </location>
</feature>
<dbReference type="SUPFAM" id="SSF55753">
    <property type="entry name" value="Actin depolymerizing proteins"/>
    <property type="match status" value="2"/>
</dbReference>
<evidence type="ECO:0000313" key="3">
    <source>
        <dbReference type="EMBL" id="KAK5980878.1"/>
    </source>
</evidence>
<dbReference type="GO" id="GO:0005737">
    <property type="term" value="C:cytoplasm"/>
    <property type="evidence" value="ECO:0007669"/>
    <property type="project" value="TreeGrafter"/>
</dbReference>
<dbReference type="InterPro" id="IPR029006">
    <property type="entry name" value="ADF-H/Gelsolin-like_dom_sf"/>
</dbReference>
<gene>
    <name evidence="3" type="ORF">GCK32_017403</name>
</gene>
<protein>
    <submittedName>
        <fullName evidence="3">Gelsolin domain-containing protein</fullName>
    </submittedName>
</protein>
<evidence type="ECO:0000313" key="4">
    <source>
        <dbReference type="Proteomes" id="UP001331761"/>
    </source>
</evidence>
<name>A0AAN8G4W0_TRICO</name>
<dbReference type="GO" id="GO:0051015">
    <property type="term" value="F:actin filament binding"/>
    <property type="evidence" value="ECO:0007669"/>
    <property type="project" value="InterPro"/>
</dbReference>
<reference evidence="3 4" key="1">
    <citation type="submission" date="2019-10" db="EMBL/GenBank/DDBJ databases">
        <title>Assembly and Annotation for the nematode Trichostrongylus colubriformis.</title>
        <authorList>
            <person name="Martin J."/>
        </authorList>
    </citation>
    <scope>NUCLEOTIDE SEQUENCE [LARGE SCALE GENOMIC DNA]</scope>
    <source>
        <strain evidence="3">G859</strain>
        <tissue evidence="3">Whole worm</tissue>
    </source>
</reference>
<feature type="domain" description="Gelsolin-like" evidence="2">
    <location>
        <begin position="8"/>
        <end position="67"/>
    </location>
</feature>
<dbReference type="GO" id="GO:0005546">
    <property type="term" value="F:phosphatidylinositol-4,5-bisphosphate binding"/>
    <property type="evidence" value="ECO:0007669"/>
    <property type="project" value="TreeGrafter"/>
</dbReference>
<dbReference type="Proteomes" id="UP001331761">
    <property type="component" value="Unassembled WGS sequence"/>
</dbReference>
<sequence length="152" mass="17141">MPESLCKDAFVLNAGHAGIFVWVGKECTLEERAKAMDIGTNFIKEHKLPTWTTVTRVLESAEPTSFMQWFDEWVDSKANKIFEPRLFQVSDKSGGVVVEEIANYTQENLDGDDVMVLDALNRIYVWVGEHATQNEKTNAVYTAEAGVFAYLD</sequence>
<organism evidence="3 4">
    <name type="scientific">Trichostrongylus colubriformis</name>
    <name type="common">Black scour worm</name>
    <dbReference type="NCBI Taxonomy" id="6319"/>
    <lineage>
        <taxon>Eukaryota</taxon>
        <taxon>Metazoa</taxon>
        <taxon>Ecdysozoa</taxon>
        <taxon>Nematoda</taxon>
        <taxon>Chromadorea</taxon>
        <taxon>Rhabditida</taxon>
        <taxon>Rhabditina</taxon>
        <taxon>Rhabditomorpha</taxon>
        <taxon>Strongyloidea</taxon>
        <taxon>Trichostrongylidae</taxon>
        <taxon>Trichostrongylus</taxon>
    </lineage>
</organism>
<dbReference type="InterPro" id="IPR007122">
    <property type="entry name" value="Villin/Gelsolin"/>
</dbReference>
<dbReference type="GO" id="GO:0008154">
    <property type="term" value="P:actin polymerization or depolymerization"/>
    <property type="evidence" value="ECO:0007669"/>
    <property type="project" value="TreeGrafter"/>
</dbReference>
<evidence type="ECO:0000259" key="2">
    <source>
        <dbReference type="Pfam" id="PF00626"/>
    </source>
</evidence>
<feature type="domain" description="Gelsolin-like" evidence="2">
    <location>
        <begin position="97"/>
        <end position="144"/>
    </location>
</feature>
<proteinExistence type="predicted"/>
<dbReference type="Pfam" id="PF00626">
    <property type="entry name" value="Gelsolin"/>
    <property type="match status" value="2"/>
</dbReference>
<accession>A0AAN8G4W0</accession>
<dbReference type="PANTHER" id="PTHR11977:SF123">
    <property type="entry name" value="GELSOLIN"/>
    <property type="match status" value="1"/>
</dbReference>
<dbReference type="PANTHER" id="PTHR11977">
    <property type="entry name" value="VILLIN"/>
    <property type="match status" value="1"/>
</dbReference>
<dbReference type="AlphaFoldDB" id="A0AAN8G4W0"/>
<dbReference type="EMBL" id="WIXE01006903">
    <property type="protein sequence ID" value="KAK5980878.1"/>
    <property type="molecule type" value="Genomic_DNA"/>
</dbReference>
<dbReference type="GO" id="GO:0015629">
    <property type="term" value="C:actin cytoskeleton"/>
    <property type="evidence" value="ECO:0007669"/>
    <property type="project" value="TreeGrafter"/>
</dbReference>
<dbReference type="SMART" id="SM00262">
    <property type="entry name" value="GEL"/>
    <property type="match status" value="2"/>
</dbReference>